<evidence type="ECO:0000256" key="1">
    <source>
        <dbReference type="SAM" id="Phobius"/>
    </source>
</evidence>
<protein>
    <submittedName>
        <fullName evidence="2">Uncharacterized protein</fullName>
    </submittedName>
</protein>
<dbReference type="EMBL" id="MN739091">
    <property type="protein sequence ID" value="QHS88017.1"/>
    <property type="molecule type" value="Genomic_DNA"/>
</dbReference>
<keyword evidence="1" id="KW-0472">Membrane</keyword>
<reference evidence="2" key="1">
    <citation type="journal article" date="2020" name="Nature">
        <title>Giant virus diversity and host interactions through global metagenomics.</title>
        <authorList>
            <person name="Schulz F."/>
            <person name="Roux S."/>
            <person name="Paez-Espino D."/>
            <person name="Jungbluth S."/>
            <person name="Walsh D.A."/>
            <person name="Denef V.J."/>
            <person name="McMahon K.D."/>
            <person name="Konstantinidis K.T."/>
            <person name="Eloe-Fadrosh E.A."/>
            <person name="Kyrpides N.C."/>
            <person name="Woyke T."/>
        </authorList>
    </citation>
    <scope>NUCLEOTIDE SEQUENCE</scope>
    <source>
        <strain evidence="2">GVMAG-M-3300010158-13</strain>
    </source>
</reference>
<proteinExistence type="predicted"/>
<dbReference type="AlphaFoldDB" id="A0A6C0B720"/>
<accession>A0A6C0B720</accession>
<name>A0A6C0B720_9ZZZZ</name>
<keyword evidence="1" id="KW-0812">Transmembrane</keyword>
<evidence type="ECO:0000313" key="2">
    <source>
        <dbReference type="EMBL" id="QHS88017.1"/>
    </source>
</evidence>
<organism evidence="2">
    <name type="scientific">viral metagenome</name>
    <dbReference type="NCBI Taxonomy" id="1070528"/>
    <lineage>
        <taxon>unclassified sequences</taxon>
        <taxon>metagenomes</taxon>
        <taxon>organismal metagenomes</taxon>
    </lineage>
</organism>
<sequence>MYMKYMLFPFTLCVPFKKNKISKLREQNEPTEYNDFIDEGKIADIKNQQAVERFVIIYIFLLLICYYNVYLFSVILPK</sequence>
<keyword evidence="1" id="KW-1133">Transmembrane helix</keyword>
<feature type="transmembrane region" description="Helical" evidence="1">
    <location>
        <begin position="55"/>
        <end position="76"/>
    </location>
</feature>